<dbReference type="InterPro" id="IPR036271">
    <property type="entry name" value="Tet_transcr_reg_TetR-rel_C_sf"/>
</dbReference>
<dbReference type="InterPro" id="IPR011075">
    <property type="entry name" value="TetR_C"/>
</dbReference>
<evidence type="ECO:0000313" key="7">
    <source>
        <dbReference type="Proteomes" id="UP001629214"/>
    </source>
</evidence>
<keyword evidence="1" id="KW-0805">Transcription regulation</keyword>
<dbReference type="SUPFAM" id="SSF48498">
    <property type="entry name" value="Tetracyclin repressor-like, C-terminal domain"/>
    <property type="match status" value="1"/>
</dbReference>
<dbReference type="Gene3D" id="1.10.357.10">
    <property type="entry name" value="Tetracycline Repressor, domain 2"/>
    <property type="match status" value="1"/>
</dbReference>
<feature type="DNA-binding region" description="H-T-H motif" evidence="4">
    <location>
        <begin position="42"/>
        <end position="61"/>
    </location>
</feature>
<name>A0ABW8Z7A6_9BURK</name>
<dbReference type="Proteomes" id="UP001629214">
    <property type="component" value="Unassembled WGS sequence"/>
</dbReference>
<dbReference type="SUPFAM" id="SSF46689">
    <property type="entry name" value="Homeodomain-like"/>
    <property type="match status" value="1"/>
</dbReference>
<evidence type="ECO:0000256" key="1">
    <source>
        <dbReference type="ARBA" id="ARBA00023015"/>
    </source>
</evidence>
<evidence type="ECO:0000256" key="4">
    <source>
        <dbReference type="PROSITE-ProRule" id="PRU00335"/>
    </source>
</evidence>
<dbReference type="InterPro" id="IPR050109">
    <property type="entry name" value="HTH-type_TetR-like_transc_reg"/>
</dbReference>
<gene>
    <name evidence="6" type="ORF">PQR63_11080</name>
</gene>
<keyword evidence="2 4" id="KW-0238">DNA-binding</keyword>
<dbReference type="Gene3D" id="1.10.10.60">
    <property type="entry name" value="Homeodomain-like"/>
    <property type="match status" value="1"/>
</dbReference>
<dbReference type="Pfam" id="PF00440">
    <property type="entry name" value="TetR_N"/>
    <property type="match status" value="1"/>
</dbReference>
<dbReference type="InterPro" id="IPR009057">
    <property type="entry name" value="Homeodomain-like_sf"/>
</dbReference>
<dbReference type="EMBL" id="JAQQFR010000006">
    <property type="protein sequence ID" value="MFL9878929.1"/>
    <property type="molecule type" value="Genomic_DNA"/>
</dbReference>
<feature type="domain" description="HTH tetR-type" evidence="5">
    <location>
        <begin position="19"/>
        <end position="79"/>
    </location>
</feature>
<dbReference type="InterPro" id="IPR001647">
    <property type="entry name" value="HTH_TetR"/>
</dbReference>
<proteinExistence type="predicted"/>
<keyword evidence="3" id="KW-0804">Transcription</keyword>
<evidence type="ECO:0000256" key="3">
    <source>
        <dbReference type="ARBA" id="ARBA00023163"/>
    </source>
</evidence>
<keyword evidence="7" id="KW-1185">Reference proteome</keyword>
<organism evidence="6 7">
    <name type="scientific">Herbaspirillum rhizosphaerae</name>
    <dbReference type="NCBI Taxonomy" id="346179"/>
    <lineage>
        <taxon>Bacteria</taxon>
        <taxon>Pseudomonadati</taxon>
        <taxon>Pseudomonadota</taxon>
        <taxon>Betaproteobacteria</taxon>
        <taxon>Burkholderiales</taxon>
        <taxon>Oxalobacteraceae</taxon>
        <taxon>Herbaspirillum</taxon>
    </lineage>
</organism>
<dbReference type="PROSITE" id="PS50977">
    <property type="entry name" value="HTH_TETR_2"/>
    <property type="match status" value="1"/>
</dbReference>
<evidence type="ECO:0000313" key="6">
    <source>
        <dbReference type="EMBL" id="MFL9878929.1"/>
    </source>
</evidence>
<sequence>MTISLTYMPDPATGRRRNPATHDAILDATCVLLDEIGFDKLSLEGVAARAGVGKATIYRWWPNKSSLAMEALLREVGPTVAFPETESARHDVENQIRKLAKLYRGKTGRVVCEMIGLSQFDAETMRLFNDNFLDPRRSAAKQVLLRGIKNGEFKEDLDFDVVFDLLYGPIIQRMLMRHAGIDERHIDLHVALVLDGISHAKPKTELI</sequence>
<reference evidence="6 7" key="1">
    <citation type="journal article" date="2024" name="Chem. Sci.">
        <title>Discovery of megapolipeptins by genome mining of a Burkholderiales bacteria collection.</title>
        <authorList>
            <person name="Paulo B.S."/>
            <person name="Recchia M.J.J."/>
            <person name="Lee S."/>
            <person name="Fergusson C.H."/>
            <person name="Romanowski S.B."/>
            <person name="Hernandez A."/>
            <person name="Krull N."/>
            <person name="Liu D.Y."/>
            <person name="Cavanagh H."/>
            <person name="Bos A."/>
            <person name="Gray C.A."/>
            <person name="Murphy B.T."/>
            <person name="Linington R.G."/>
            <person name="Eustaquio A.S."/>
        </authorList>
    </citation>
    <scope>NUCLEOTIDE SEQUENCE [LARGE SCALE GENOMIC DNA]</scope>
    <source>
        <strain evidence="6 7">RL21-008-BIB-B</strain>
    </source>
</reference>
<protein>
    <submittedName>
        <fullName evidence="6">TetR/AcrR family transcriptional regulator</fullName>
    </submittedName>
</protein>
<comment type="caution">
    <text evidence="6">The sequence shown here is derived from an EMBL/GenBank/DDBJ whole genome shotgun (WGS) entry which is preliminary data.</text>
</comment>
<dbReference type="PANTHER" id="PTHR30055:SF148">
    <property type="entry name" value="TETR-FAMILY TRANSCRIPTIONAL REGULATOR"/>
    <property type="match status" value="1"/>
</dbReference>
<dbReference type="Pfam" id="PF16859">
    <property type="entry name" value="TetR_C_11"/>
    <property type="match status" value="1"/>
</dbReference>
<evidence type="ECO:0000256" key="2">
    <source>
        <dbReference type="ARBA" id="ARBA00023125"/>
    </source>
</evidence>
<evidence type="ECO:0000259" key="5">
    <source>
        <dbReference type="PROSITE" id="PS50977"/>
    </source>
</evidence>
<dbReference type="PRINTS" id="PR00455">
    <property type="entry name" value="HTHTETR"/>
</dbReference>
<accession>A0ABW8Z7A6</accession>
<dbReference type="PANTHER" id="PTHR30055">
    <property type="entry name" value="HTH-TYPE TRANSCRIPTIONAL REGULATOR RUTR"/>
    <property type="match status" value="1"/>
</dbReference>
<dbReference type="RefSeq" id="WP_408167921.1">
    <property type="nucleotide sequence ID" value="NZ_JAQQFR010000006.1"/>
</dbReference>